<dbReference type="EMBL" id="MQVS01000001">
    <property type="protein sequence ID" value="OKL52580.1"/>
    <property type="molecule type" value="Genomic_DNA"/>
</dbReference>
<evidence type="ECO:0000256" key="1">
    <source>
        <dbReference type="SAM" id="Phobius"/>
    </source>
</evidence>
<proteinExistence type="predicted"/>
<accession>A0A1Q5PYY8</accession>
<comment type="caution">
    <text evidence="2">The sequence shown here is derived from an EMBL/GenBank/DDBJ whole genome shotgun (WGS) entry which is preliminary data.</text>
</comment>
<gene>
    <name evidence="2" type="ORF">BSZ40_00165</name>
</gene>
<protein>
    <submittedName>
        <fullName evidence="2">Uncharacterized protein</fullName>
    </submittedName>
</protein>
<organism evidence="2 3">
    <name type="scientific">Buchananella hordeovulneris</name>
    <dbReference type="NCBI Taxonomy" id="52770"/>
    <lineage>
        <taxon>Bacteria</taxon>
        <taxon>Bacillati</taxon>
        <taxon>Actinomycetota</taxon>
        <taxon>Actinomycetes</taxon>
        <taxon>Actinomycetales</taxon>
        <taxon>Actinomycetaceae</taxon>
        <taxon>Buchananella</taxon>
    </lineage>
</organism>
<keyword evidence="3" id="KW-1185">Reference proteome</keyword>
<dbReference type="Pfam" id="PF12277">
    <property type="entry name" value="DUF3618"/>
    <property type="match status" value="1"/>
</dbReference>
<evidence type="ECO:0000313" key="3">
    <source>
        <dbReference type="Proteomes" id="UP000185612"/>
    </source>
</evidence>
<reference evidence="3" key="1">
    <citation type="submission" date="2016-12" db="EMBL/GenBank/DDBJ databases">
        <authorList>
            <person name="Meng X."/>
        </authorList>
    </citation>
    <scope>NUCLEOTIDE SEQUENCE [LARGE SCALE GENOMIC DNA]</scope>
    <source>
        <strain evidence="3">DSM 20732</strain>
    </source>
</reference>
<dbReference type="STRING" id="52770.BSZ40_00165"/>
<keyword evidence="1" id="KW-1133">Transmembrane helix</keyword>
<dbReference type="Proteomes" id="UP000185612">
    <property type="component" value="Unassembled WGS sequence"/>
</dbReference>
<keyword evidence="1" id="KW-0472">Membrane</keyword>
<dbReference type="InterPro" id="IPR022062">
    <property type="entry name" value="DUF3618"/>
</dbReference>
<evidence type="ECO:0000313" key="2">
    <source>
        <dbReference type="EMBL" id="OKL52580.1"/>
    </source>
</evidence>
<dbReference type="AlphaFoldDB" id="A0A1Q5PYY8"/>
<sequence length="89" mass="9134">MSYANKEADLVALRASLTADLEELTARLSPKNLAQEAGASAKAKALSLVETVKSTGKRAASGDIKSIAVLGSAAAAIVGLTLLRLTRRP</sequence>
<name>A0A1Q5PYY8_9ACTO</name>
<keyword evidence="1" id="KW-0812">Transmembrane</keyword>
<dbReference type="RefSeq" id="WP_073822086.1">
    <property type="nucleotide sequence ID" value="NZ_JAUNKL010000017.1"/>
</dbReference>
<feature type="transmembrane region" description="Helical" evidence="1">
    <location>
        <begin position="67"/>
        <end position="85"/>
    </location>
</feature>